<feature type="transmembrane region" description="Helical" evidence="6">
    <location>
        <begin position="21"/>
        <end position="42"/>
    </location>
</feature>
<dbReference type="InterPro" id="IPR050250">
    <property type="entry name" value="Macrolide_Exporter_MacB"/>
</dbReference>
<dbReference type="GO" id="GO:0005886">
    <property type="term" value="C:plasma membrane"/>
    <property type="evidence" value="ECO:0007669"/>
    <property type="project" value="UniProtKB-SubCell"/>
</dbReference>
<feature type="transmembrane region" description="Helical" evidence="6">
    <location>
        <begin position="771"/>
        <end position="791"/>
    </location>
</feature>
<accession>A0A3E2NU80</accession>
<evidence type="ECO:0000313" key="9">
    <source>
        <dbReference type="EMBL" id="RFZ84481.1"/>
    </source>
</evidence>
<dbReference type="GO" id="GO:0022857">
    <property type="term" value="F:transmembrane transporter activity"/>
    <property type="evidence" value="ECO:0007669"/>
    <property type="project" value="TreeGrafter"/>
</dbReference>
<comment type="subcellular location">
    <subcellularLocation>
        <location evidence="1">Cell membrane</location>
        <topology evidence="1">Multi-pass membrane protein</topology>
    </subcellularLocation>
</comment>
<dbReference type="PANTHER" id="PTHR30572:SF18">
    <property type="entry name" value="ABC-TYPE MACROLIDE FAMILY EXPORT SYSTEM PERMEASE COMPONENT 2"/>
    <property type="match status" value="1"/>
</dbReference>
<feature type="transmembrane region" description="Helical" evidence="6">
    <location>
        <begin position="736"/>
        <end position="759"/>
    </location>
</feature>
<dbReference type="PANTHER" id="PTHR30572">
    <property type="entry name" value="MEMBRANE COMPONENT OF TRANSPORTER-RELATED"/>
    <property type="match status" value="1"/>
</dbReference>
<dbReference type="Pfam" id="PF12704">
    <property type="entry name" value="MacB_PCD"/>
    <property type="match status" value="2"/>
</dbReference>
<comment type="caution">
    <text evidence="9">The sequence shown here is derived from an EMBL/GenBank/DDBJ whole genome shotgun (WGS) entry which is preliminary data.</text>
</comment>
<evidence type="ECO:0000259" key="8">
    <source>
        <dbReference type="Pfam" id="PF12704"/>
    </source>
</evidence>
<feature type="domain" description="ABC3 transporter permease C-terminal" evidence="7">
    <location>
        <begin position="687"/>
        <end position="800"/>
    </location>
</feature>
<keyword evidence="3 6" id="KW-0812">Transmembrane</keyword>
<dbReference type="OrthoDB" id="1451596at2"/>
<feature type="transmembrane region" description="Helical" evidence="6">
    <location>
        <begin position="431"/>
        <end position="455"/>
    </location>
</feature>
<feature type="domain" description="ABC3 transporter permease C-terminal" evidence="7">
    <location>
        <begin position="298"/>
        <end position="411"/>
    </location>
</feature>
<dbReference type="InterPro" id="IPR003838">
    <property type="entry name" value="ABC3_permease_C"/>
</dbReference>
<evidence type="ECO:0000259" key="7">
    <source>
        <dbReference type="Pfam" id="PF02687"/>
    </source>
</evidence>
<keyword evidence="4 6" id="KW-1133">Transmembrane helix</keyword>
<keyword evidence="2" id="KW-1003">Cell membrane</keyword>
<evidence type="ECO:0000256" key="3">
    <source>
        <dbReference type="ARBA" id="ARBA00022692"/>
    </source>
</evidence>
<feature type="transmembrane region" description="Helical" evidence="6">
    <location>
        <begin position="684"/>
        <end position="708"/>
    </location>
</feature>
<evidence type="ECO:0000256" key="6">
    <source>
        <dbReference type="SAM" id="Phobius"/>
    </source>
</evidence>
<reference evidence="9 10" key="1">
    <citation type="submission" date="2018-08" db="EMBL/GenBank/DDBJ databases">
        <title>Mucilaginibacter terrae sp. nov., isolated from manganese diggings.</title>
        <authorList>
            <person name="Huang Y."/>
            <person name="Zhou Z."/>
        </authorList>
    </citation>
    <scope>NUCLEOTIDE SEQUENCE [LARGE SCALE GENOMIC DNA]</scope>
    <source>
        <strain evidence="9 10">ZH6</strain>
    </source>
</reference>
<feature type="transmembrane region" description="Helical" evidence="6">
    <location>
        <begin position="292"/>
        <end position="314"/>
    </location>
</feature>
<keyword evidence="10" id="KW-1185">Reference proteome</keyword>
<dbReference type="Proteomes" id="UP000260823">
    <property type="component" value="Unassembled WGS sequence"/>
</dbReference>
<dbReference type="AlphaFoldDB" id="A0A3E2NU80"/>
<sequence>MFKNYLKSALRSLTKNKGFTAINILGLALGLCVCMLIVFYVVDELGYDSYNTNANRIYRVNNDIKFGGSVNNYAVSPAPLAEAFRHDLPEVEDIARFRDRGGYKVRKGDHNIQEAHFVFADPSIFNVFTLPALYGNPVKALAEPKNAVITESMAVKYFATANAVGKTLTLNDTLLYKVGAVIKDVPRRSHFNYDFFLAMSGLDESKNGAWLSNNFNTYVLVKQGTDVNRMAAKFPSMVRKYVGGQLQAAVHMDYDKFEANGDYYHLQLMPLKKIHLYSSDIAELSANGNIQYVYIFSAVAIFILLIACVNFMNLSTARSANRAREVGVRKVLGSSRKQLISQFLSESVIVTFFATLIALAGAWALLPLFNQMADKQLLIDTATMLWLLPSLLVVVLVIGCLAGSYPAFFLSAFQPVQVLKGKLSSGFKGGFLRSFLVVFQFSISVFLIIGTLVIYHQLKYIQSKDLGFNRDQVLVVHNTDILGNNSKVFKQEVRTLPGVISSTMTGFIPTNSWRNSTTFFKDASLNMKEAVTSQVWDIDEDYIPTMGMKMAYGRNFSKDMKTDTAAVIVNEAAARLLGWRDASNKEIVGVQDNMGKVLKRYTIVGVVKDFNFNSLRENISPLLFKLNENRGALAVRIGAADVGSVMKQIKSKWQSVSPNQEFSYSFMDEDFDRTYRTEQRMGGIFIAFTSMAIIIACLGLFGLAAYAAEQRTKEIGIRKVLGASTSIIVGMLSRDFIKLVIISILVASPLAWLFMQQWFLQGFAYHDNVKWWVFAVAGGGAILIAFVTISFQSVKAAIANPVKSLKTE</sequence>
<evidence type="ECO:0000256" key="5">
    <source>
        <dbReference type="ARBA" id="ARBA00023136"/>
    </source>
</evidence>
<organism evidence="9 10">
    <name type="scientific">Mucilaginibacter terrenus</name>
    <dbReference type="NCBI Taxonomy" id="2482727"/>
    <lineage>
        <taxon>Bacteria</taxon>
        <taxon>Pseudomonadati</taxon>
        <taxon>Bacteroidota</taxon>
        <taxon>Sphingobacteriia</taxon>
        <taxon>Sphingobacteriales</taxon>
        <taxon>Sphingobacteriaceae</taxon>
        <taxon>Mucilaginibacter</taxon>
    </lineage>
</organism>
<dbReference type="RefSeq" id="WP_117381370.1">
    <property type="nucleotide sequence ID" value="NZ_QWDE01000001.1"/>
</dbReference>
<gene>
    <name evidence="9" type="ORF">DYU05_02360</name>
</gene>
<proteinExistence type="predicted"/>
<feature type="domain" description="MacB-like periplasmic core" evidence="8">
    <location>
        <begin position="20"/>
        <end position="233"/>
    </location>
</feature>
<keyword evidence="5 6" id="KW-0472">Membrane</keyword>
<dbReference type="Pfam" id="PF02687">
    <property type="entry name" value="FtsX"/>
    <property type="match status" value="2"/>
</dbReference>
<dbReference type="EMBL" id="QWDE01000001">
    <property type="protein sequence ID" value="RFZ84481.1"/>
    <property type="molecule type" value="Genomic_DNA"/>
</dbReference>
<evidence type="ECO:0000313" key="10">
    <source>
        <dbReference type="Proteomes" id="UP000260823"/>
    </source>
</evidence>
<feature type="domain" description="MacB-like periplasmic core" evidence="8">
    <location>
        <begin position="434"/>
        <end position="611"/>
    </location>
</feature>
<feature type="transmembrane region" description="Helical" evidence="6">
    <location>
        <begin position="343"/>
        <end position="366"/>
    </location>
</feature>
<evidence type="ECO:0000256" key="2">
    <source>
        <dbReference type="ARBA" id="ARBA00022475"/>
    </source>
</evidence>
<protein>
    <submittedName>
        <fullName evidence="9">ABC transporter permease</fullName>
    </submittedName>
</protein>
<evidence type="ECO:0000256" key="4">
    <source>
        <dbReference type="ARBA" id="ARBA00022989"/>
    </source>
</evidence>
<name>A0A3E2NU80_9SPHI</name>
<dbReference type="InterPro" id="IPR025857">
    <property type="entry name" value="MacB_PCD"/>
</dbReference>
<evidence type="ECO:0000256" key="1">
    <source>
        <dbReference type="ARBA" id="ARBA00004651"/>
    </source>
</evidence>
<feature type="transmembrane region" description="Helical" evidence="6">
    <location>
        <begin position="386"/>
        <end position="410"/>
    </location>
</feature>